<evidence type="ECO:0000256" key="2">
    <source>
        <dbReference type="ARBA" id="ARBA00010178"/>
    </source>
</evidence>
<feature type="binding site" evidence="8 13">
    <location>
        <position position="294"/>
    </location>
    <ligand>
        <name>Zn(2+)</name>
        <dbReference type="ChEBI" id="CHEBI:29105"/>
    </ligand>
</feature>
<keyword evidence="6 8" id="KW-0560">Oxidoreductase</keyword>
<evidence type="ECO:0000256" key="4">
    <source>
        <dbReference type="ARBA" id="ARBA00022723"/>
    </source>
</evidence>
<keyword evidence="5 8" id="KW-0862">Zinc</keyword>
<keyword evidence="8 11" id="KW-0520">NAD</keyword>
<dbReference type="InterPro" id="IPR001692">
    <property type="entry name" value="Histidinol_DH_CS"/>
</dbReference>
<evidence type="ECO:0000256" key="13">
    <source>
        <dbReference type="PIRSR" id="PIRSR000099-4"/>
    </source>
</evidence>
<feature type="binding site" evidence="8 12">
    <location>
        <position position="396"/>
    </location>
    <ligand>
        <name>substrate</name>
    </ligand>
</feature>
<proteinExistence type="inferred from homology"/>
<dbReference type="Pfam" id="PF00815">
    <property type="entry name" value="Histidinol_dh"/>
    <property type="match status" value="1"/>
</dbReference>
<dbReference type="GO" id="GO:0005829">
    <property type="term" value="C:cytosol"/>
    <property type="evidence" value="ECO:0007669"/>
    <property type="project" value="TreeGrafter"/>
</dbReference>
<keyword evidence="4 8" id="KW-0479">Metal-binding</keyword>
<sequence>MGGFRRMGWWRFGNGGAALTTPLENSRLPMDENRWTSQKGERTMKIERIRGGVSLRRTIESGTEEQRRAVLDIIANVRARGDAALKEYTERFDGVRLDSLKVTEEEMKRAHAVMSAEMLEIIRQAAANIRDYHERQKRESWLMTKEDGTILGQKVTPLDAVGLYVPGGTAAYPSSVLMNVIPAQVAGVKRIVITSPPNKDGTLPVGVLAAAYELGVTEIYKVGGAQAIAALAYGTETIRPVDKIFGPGNIYVALAKREVFGHVAIDMIAGPSEIVVLADETARPDEIAADLLSQAEHDVRASAILVTPSMKLAMAVASEVERQLETLPRRDIAQAALENYGAIYVTETLEEAVDVVNELAPEHLEVMTAEPLALLGRLRHAGAMFFGRFSSEPVGDYFAGPNHVLPTNGTARFSSGLGVDEFVKKSSVIVYSEAALKQHGEKIAAFARLEGLEAHARAIEVRLEKGE</sequence>
<dbReference type="CDD" id="cd06572">
    <property type="entry name" value="Histidinol_dh"/>
    <property type="match status" value="1"/>
</dbReference>
<dbReference type="GO" id="GO:0051287">
    <property type="term" value="F:NAD binding"/>
    <property type="evidence" value="ECO:0007669"/>
    <property type="project" value="InterPro"/>
</dbReference>
<dbReference type="InterPro" id="IPR016161">
    <property type="entry name" value="Ald_DH/histidinol_DH"/>
</dbReference>
<dbReference type="PANTHER" id="PTHR21256:SF2">
    <property type="entry name" value="HISTIDINE BIOSYNTHESIS TRIFUNCTIONAL PROTEIN"/>
    <property type="match status" value="1"/>
</dbReference>
<evidence type="ECO:0000256" key="5">
    <source>
        <dbReference type="ARBA" id="ARBA00022833"/>
    </source>
</evidence>
<dbReference type="PRINTS" id="PR00083">
    <property type="entry name" value="HOLDHDRGNASE"/>
</dbReference>
<feature type="binding site" evidence="8 13">
    <location>
        <position position="396"/>
    </location>
    <ligand>
        <name>Zn(2+)</name>
        <dbReference type="ChEBI" id="CHEBI:29105"/>
    </ligand>
</feature>
<comment type="function">
    <text evidence="1 8">Catalyzes the sequential NAD-dependent oxidations of L-histidinol to L-histidinaldehyde and then to L-histidine.</text>
</comment>
<name>A0A1Q5T6X3_9BACL</name>
<feature type="binding site" evidence="8 12">
    <location>
        <position position="297"/>
    </location>
    <ligand>
        <name>substrate</name>
    </ligand>
</feature>
<protein>
    <recommendedName>
        <fullName evidence="3 8">Histidinol dehydrogenase</fullName>
        <shortName evidence="8">HDH</shortName>
        <ecNumber evidence="3 8">1.1.1.23</ecNumber>
    </recommendedName>
</protein>
<keyword evidence="8" id="KW-0028">Amino-acid biosynthesis</keyword>
<feature type="binding site" evidence="8 13">
    <location>
        <position position="297"/>
    </location>
    <ligand>
        <name>Zn(2+)</name>
        <dbReference type="ChEBI" id="CHEBI:29105"/>
    </ligand>
</feature>
<dbReference type="EC" id="1.1.1.23" evidence="3 8"/>
<evidence type="ECO:0000256" key="9">
    <source>
        <dbReference type="PIRNR" id="PIRNR000099"/>
    </source>
</evidence>
<dbReference type="UniPathway" id="UPA00031">
    <property type="reaction ID" value="UER00014"/>
</dbReference>
<feature type="binding site" evidence="8 12">
    <location>
        <position position="450"/>
    </location>
    <ligand>
        <name>substrate</name>
    </ligand>
</feature>
<reference evidence="15 16" key="1">
    <citation type="submission" date="2016-11" db="EMBL/GenBank/DDBJ databases">
        <authorList>
            <person name="Kadnikov V."/>
            <person name="Nazina T."/>
        </authorList>
    </citation>
    <scope>NUCLEOTIDE SEQUENCE [LARGE SCALE GENOMIC DNA]</scope>
    <source>
        <strain evidence="15 16">1017</strain>
    </source>
</reference>
<feature type="binding site" evidence="8 12">
    <location>
        <position position="363"/>
    </location>
    <ligand>
        <name>substrate</name>
    </ligand>
</feature>
<dbReference type="InterPro" id="IPR012131">
    <property type="entry name" value="Hstdl_DH"/>
</dbReference>
<reference evidence="16" key="2">
    <citation type="submission" date="2017-01" db="EMBL/GenBank/DDBJ databases">
        <title>Genome sequencing and annotation of Geobacillus sp. 1017, a Hydrocarbon-Oxidizing Thermophilic Bacterium Isolated from a Heavy Oil Reservoir (China).</title>
        <authorList>
            <person name="Kadnikov V.V."/>
            <person name="Mardanov A.V."/>
            <person name="Poltaraus A.B."/>
            <person name="Sokolova D.S."/>
            <person name="Semenova E.M."/>
            <person name="Ravin N.V."/>
            <person name="Tourova T.P."/>
            <person name="Nazina T.N."/>
        </authorList>
    </citation>
    <scope>NUCLEOTIDE SEQUENCE [LARGE SCALE GENOMIC DNA]</scope>
    <source>
        <strain evidence="16">1017</strain>
    </source>
</reference>
<feature type="binding site" evidence="8 12">
    <location>
        <position position="294"/>
    </location>
    <ligand>
        <name>substrate</name>
    </ligand>
</feature>
<gene>
    <name evidence="8" type="primary">hisD</name>
    <name evidence="15" type="ORF">BRO54_0626</name>
</gene>
<evidence type="ECO:0000256" key="11">
    <source>
        <dbReference type="PIRSR" id="PIRSR000099-2"/>
    </source>
</evidence>
<feature type="binding site" evidence="8 12">
    <location>
        <position position="272"/>
    </location>
    <ligand>
        <name>substrate</name>
    </ligand>
</feature>
<comment type="pathway">
    <text evidence="8">Amino-acid biosynthesis; L-histidine biosynthesis; L-histidine from 5-phospho-alpha-D-ribose 1-diphosphate: step 9/9.</text>
</comment>
<feature type="active site" description="Proton acceptor" evidence="8 10">
    <location>
        <position position="363"/>
    </location>
</feature>
<feature type="binding site" evidence="8 11">
    <location>
        <position position="164"/>
    </location>
    <ligand>
        <name>NAD(+)</name>
        <dbReference type="ChEBI" id="CHEBI:57540"/>
    </ligand>
</feature>
<evidence type="ECO:0000256" key="8">
    <source>
        <dbReference type="HAMAP-Rule" id="MF_01024"/>
    </source>
</evidence>
<evidence type="ECO:0000313" key="16">
    <source>
        <dbReference type="Proteomes" id="UP000186030"/>
    </source>
</evidence>
<feature type="binding site" evidence="8 12">
    <location>
        <position position="455"/>
    </location>
    <ligand>
        <name>substrate</name>
    </ligand>
</feature>
<dbReference type="HAMAP" id="MF_01024">
    <property type="entry name" value="HisD"/>
    <property type="match status" value="1"/>
</dbReference>
<evidence type="ECO:0000256" key="12">
    <source>
        <dbReference type="PIRSR" id="PIRSR000099-3"/>
    </source>
</evidence>
<dbReference type="Gene3D" id="3.40.50.1980">
    <property type="entry name" value="Nitrogenase molybdenum iron protein domain"/>
    <property type="match status" value="2"/>
</dbReference>
<dbReference type="PROSITE" id="PS00611">
    <property type="entry name" value="HISOL_DEHYDROGENASE"/>
    <property type="match status" value="1"/>
</dbReference>
<evidence type="ECO:0000256" key="1">
    <source>
        <dbReference type="ARBA" id="ARBA00003850"/>
    </source>
</evidence>
<evidence type="ECO:0000256" key="6">
    <source>
        <dbReference type="ARBA" id="ARBA00023002"/>
    </source>
</evidence>
<dbReference type="Proteomes" id="UP000186030">
    <property type="component" value="Unassembled WGS sequence"/>
</dbReference>
<dbReference type="Gene3D" id="1.20.5.1300">
    <property type="match status" value="1"/>
</dbReference>
<evidence type="ECO:0000256" key="7">
    <source>
        <dbReference type="ARBA" id="ARBA00049489"/>
    </source>
</evidence>
<dbReference type="PIRSF" id="PIRSF000099">
    <property type="entry name" value="Histidinol_dh"/>
    <property type="match status" value="1"/>
</dbReference>
<feature type="binding site" evidence="8 13">
    <location>
        <position position="455"/>
    </location>
    <ligand>
        <name>Zn(2+)</name>
        <dbReference type="ChEBI" id="CHEBI:29105"/>
    </ligand>
</feature>
<dbReference type="InterPro" id="IPR022695">
    <property type="entry name" value="Histidinol_DH_monofunct"/>
</dbReference>
<dbReference type="NCBIfam" id="TIGR00069">
    <property type="entry name" value="hisD"/>
    <property type="match status" value="1"/>
</dbReference>
<keyword evidence="8" id="KW-0368">Histidine biosynthesis</keyword>
<comment type="catalytic activity">
    <reaction evidence="7 8">
        <text>L-histidinol + 2 NAD(+) + H2O = L-histidine + 2 NADH + 3 H(+)</text>
        <dbReference type="Rhea" id="RHEA:20641"/>
        <dbReference type="ChEBI" id="CHEBI:15377"/>
        <dbReference type="ChEBI" id="CHEBI:15378"/>
        <dbReference type="ChEBI" id="CHEBI:57540"/>
        <dbReference type="ChEBI" id="CHEBI:57595"/>
        <dbReference type="ChEBI" id="CHEBI:57699"/>
        <dbReference type="ChEBI" id="CHEBI:57945"/>
        <dbReference type="EC" id="1.1.1.23"/>
    </reaction>
</comment>
<evidence type="ECO:0000313" key="15">
    <source>
        <dbReference type="EMBL" id="OKO95996.1"/>
    </source>
</evidence>
<dbReference type="PANTHER" id="PTHR21256">
    <property type="entry name" value="HISTIDINOL DEHYDROGENASE HDH"/>
    <property type="match status" value="1"/>
</dbReference>
<dbReference type="GO" id="GO:0008270">
    <property type="term" value="F:zinc ion binding"/>
    <property type="evidence" value="ECO:0007669"/>
    <property type="project" value="UniProtKB-UniRule"/>
</dbReference>
<dbReference type="FunFam" id="3.40.50.1980:FF:000026">
    <property type="entry name" value="Histidinol dehydrogenase"/>
    <property type="match status" value="1"/>
</dbReference>
<feature type="binding site" evidence="8 11">
    <location>
        <position position="249"/>
    </location>
    <ligand>
        <name>NAD(+)</name>
        <dbReference type="ChEBI" id="CHEBI:57540"/>
    </ligand>
</feature>
<dbReference type="GO" id="GO:0000105">
    <property type="term" value="P:L-histidine biosynthetic process"/>
    <property type="evidence" value="ECO:0007669"/>
    <property type="project" value="UniProtKB-UniRule"/>
</dbReference>
<dbReference type="EMBL" id="MQMG01000005">
    <property type="protein sequence ID" value="OKO95996.1"/>
    <property type="molecule type" value="Genomic_DNA"/>
</dbReference>
<evidence type="ECO:0000256" key="14">
    <source>
        <dbReference type="RuleBase" id="RU004175"/>
    </source>
</evidence>
<organism evidence="15 16">
    <name type="scientific">Geobacillus proteiniphilus</name>
    <dbReference type="NCBI Taxonomy" id="860353"/>
    <lineage>
        <taxon>Bacteria</taxon>
        <taxon>Bacillati</taxon>
        <taxon>Bacillota</taxon>
        <taxon>Bacilli</taxon>
        <taxon>Bacillales</taxon>
        <taxon>Anoxybacillaceae</taxon>
        <taxon>Geobacillus</taxon>
    </lineage>
</organism>
<comment type="caution">
    <text evidence="15">The sequence shown here is derived from an EMBL/GenBank/DDBJ whole genome shotgun (WGS) entry which is preliminary data.</text>
</comment>
<dbReference type="AlphaFoldDB" id="A0A1Q5T6X3"/>
<dbReference type="FunFam" id="3.40.50.1980:FF:000001">
    <property type="entry name" value="Histidinol dehydrogenase"/>
    <property type="match status" value="1"/>
</dbReference>
<evidence type="ECO:0000256" key="10">
    <source>
        <dbReference type="PIRSR" id="PIRSR000099-1"/>
    </source>
</evidence>
<comment type="cofactor">
    <cofactor evidence="8 13">
        <name>Zn(2+)</name>
        <dbReference type="ChEBI" id="CHEBI:29105"/>
    </cofactor>
    <text evidence="8 13">Binds 1 zinc ion per subunit.</text>
</comment>
<evidence type="ECO:0000256" key="3">
    <source>
        <dbReference type="ARBA" id="ARBA00012965"/>
    </source>
</evidence>
<comment type="similarity">
    <text evidence="2 8 9 14">Belongs to the histidinol dehydrogenase family.</text>
</comment>
<feature type="binding site" evidence="8 11">
    <location>
        <position position="226"/>
    </location>
    <ligand>
        <name>NAD(+)</name>
        <dbReference type="ChEBI" id="CHEBI:57540"/>
    </ligand>
</feature>
<dbReference type="SUPFAM" id="SSF53720">
    <property type="entry name" value="ALDH-like"/>
    <property type="match status" value="1"/>
</dbReference>
<accession>A0A1Q5T6X3</accession>
<dbReference type="GO" id="GO:0004399">
    <property type="term" value="F:histidinol dehydrogenase activity"/>
    <property type="evidence" value="ECO:0007669"/>
    <property type="project" value="UniProtKB-UniRule"/>
</dbReference>
<feature type="active site" description="Proton acceptor" evidence="8 10">
    <location>
        <position position="362"/>
    </location>
</feature>